<feature type="region of interest" description="Disordered" evidence="5">
    <location>
        <begin position="1"/>
        <end position="103"/>
    </location>
</feature>
<evidence type="ECO:0000313" key="9">
    <source>
        <dbReference type="Proteomes" id="UP000053257"/>
    </source>
</evidence>
<dbReference type="OrthoDB" id="10266128at2759"/>
<evidence type="ECO:0000256" key="3">
    <source>
        <dbReference type="ARBA" id="ARBA00023134"/>
    </source>
</evidence>
<dbReference type="Gene3D" id="3.40.50.300">
    <property type="entry name" value="P-loop containing nucleotide triphosphate hydrolases"/>
    <property type="match status" value="1"/>
</dbReference>
<keyword evidence="3" id="KW-0342">GTP-binding</keyword>
<evidence type="ECO:0000259" key="6">
    <source>
        <dbReference type="Pfam" id="PF01926"/>
    </source>
</evidence>
<dbReference type="Pfam" id="PF08701">
    <property type="entry name" value="GN3L_Grn1"/>
    <property type="match status" value="1"/>
</dbReference>
<dbReference type="EMBL" id="KN840461">
    <property type="protein sequence ID" value="KIP09819.1"/>
    <property type="molecule type" value="Genomic_DNA"/>
</dbReference>
<accession>A0A0C3NWP7</accession>
<dbReference type="InterPro" id="IPR006073">
    <property type="entry name" value="GTP-bd"/>
</dbReference>
<dbReference type="PANTHER" id="PTHR11089:SF30">
    <property type="entry name" value="GUANINE NUCLEOTIDE-BINDING PROTEIN-LIKE 3 HOMOLOG"/>
    <property type="match status" value="1"/>
</dbReference>
<evidence type="ECO:0000256" key="4">
    <source>
        <dbReference type="ARBA" id="ARBA00023242"/>
    </source>
</evidence>
<evidence type="ECO:0000256" key="1">
    <source>
        <dbReference type="ARBA" id="ARBA00004123"/>
    </source>
</evidence>
<feature type="region of interest" description="Disordered" evidence="5">
    <location>
        <begin position="480"/>
        <end position="638"/>
    </location>
</feature>
<gene>
    <name evidence="8" type="ORF">PHLGIDRAFT_11671</name>
</gene>
<keyword evidence="4" id="KW-0539">Nucleus</keyword>
<dbReference type="InterPro" id="IPR023179">
    <property type="entry name" value="GTP-bd_ortho_bundle_sf"/>
</dbReference>
<dbReference type="GO" id="GO:0005730">
    <property type="term" value="C:nucleolus"/>
    <property type="evidence" value="ECO:0007669"/>
    <property type="project" value="TreeGrafter"/>
</dbReference>
<dbReference type="InterPro" id="IPR027417">
    <property type="entry name" value="P-loop_NTPase"/>
</dbReference>
<dbReference type="Proteomes" id="UP000053257">
    <property type="component" value="Unassembled WGS sequence"/>
</dbReference>
<dbReference type="InterPro" id="IPR014813">
    <property type="entry name" value="Gnl3_N_dom"/>
</dbReference>
<reference evidence="8 9" key="1">
    <citation type="journal article" date="2014" name="PLoS Genet.">
        <title>Analysis of the Phlebiopsis gigantea genome, transcriptome and secretome provides insight into its pioneer colonization strategies of wood.</title>
        <authorList>
            <person name="Hori C."/>
            <person name="Ishida T."/>
            <person name="Igarashi K."/>
            <person name="Samejima M."/>
            <person name="Suzuki H."/>
            <person name="Master E."/>
            <person name="Ferreira P."/>
            <person name="Ruiz-Duenas F.J."/>
            <person name="Held B."/>
            <person name="Canessa P."/>
            <person name="Larrondo L.F."/>
            <person name="Schmoll M."/>
            <person name="Druzhinina I.S."/>
            <person name="Kubicek C.P."/>
            <person name="Gaskell J.A."/>
            <person name="Kersten P."/>
            <person name="St John F."/>
            <person name="Glasner J."/>
            <person name="Sabat G."/>
            <person name="Splinter BonDurant S."/>
            <person name="Syed K."/>
            <person name="Yadav J."/>
            <person name="Mgbeahuruike A.C."/>
            <person name="Kovalchuk A."/>
            <person name="Asiegbu F.O."/>
            <person name="Lackner G."/>
            <person name="Hoffmeister D."/>
            <person name="Rencoret J."/>
            <person name="Gutierrez A."/>
            <person name="Sun H."/>
            <person name="Lindquist E."/>
            <person name="Barry K."/>
            <person name="Riley R."/>
            <person name="Grigoriev I.V."/>
            <person name="Henrissat B."/>
            <person name="Kues U."/>
            <person name="Berka R.M."/>
            <person name="Martinez A.T."/>
            <person name="Covert S.F."/>
            <person name="Blanchette R.A."/>
            <person name="Cullen D."/>
        </authorList>
    </citation>
    <scope>NUCLEOTIDE SEQUENCE [LARGE SCALE GENOMIC DNA]</scope>
    <source>
        <strain evidence="8 9">11061_1 CR5-6</strain>
    </source>
</reference>
<evidence type="ECO:0008006" key="10">
    <source>
        <dbReference type="Google" id="ProtNLM"/>
    </source>
</evidence>
<dbReference type="GO" id="GO:0005525">
    <property type="term" value="F:GTP binding"/>
    <property type="evidence" value="ECO:0007669"/>
    <property type="project" value="UniProtKB-KW"/>
</dbReference>
<dbReference type="SUPFAM" id="SSF52540">
    <property type="entry name" value="P-loop containing nucleoside triphosphate hydrolases"/>
    <property type="match status" value="1"/>
</dbReference>
<evidence type="ECO:0000256" key="2">
    <source>
        <dbReference type="ARBA" id="ARBA00022741"/>
    </source>
</evidence>
<protein>
    <recommendedName>
        <fullName evidence="10">CP-type G domain-containing protein</fullName>
    </recommendedName>
</protein>
<feature type="compositionally biased region" description="Basic and acidic residues" evidence="5">
    <location>
        <begin position="66"/>
        <end position="85"/>
    </location>
</feature>
<dbReference type="InterPro" id="IPR050755">
    <property type="entry name" value="TRAFAC_YlqF/YawG_RiboMat"/>
</dbReference>
<dbReference type="HOGENOM" id="CLU_011106_5_1_1"/>
<keyword evidence="9" id="KW-1185">Reference proteome</keyword>
<name>A0A0C3NWP7_PHLG1</name>
<feature type="compositionally biased region" description="Acidic residues" evidence="5">
    <location>
        <begin position="496"/>
        <end position="537"/>
    </location>
</feature>
<keyword evidence="2" id="KW-0547">Nucleotide-binding</keyword>
<dbReference type="Pfam" id="PF01926">
    <property type="entry name" value="MMR_HSR1"/>
    <property type="match status" value="1"/>
</dbReference>
<dbReference type="PANTHER" id="PTHR11089">
    <property type="entry name" value="GTP-BINDING PROTEIN-RELATED"/>
    <property type="match status" value="1"/>
</dbReference>
<organism evidence="8 9">
    <name type="scientific">Phlebiopsis gigantea (strain 11061_1 CR5-6)</name>
    <name type="common">White-rot fungus</name>
    <name type="synonym">Peniophora gigantea</name>
    <dbReference type="NCBI Taxonomy" id="745531"/>
    <lineage>
        <taxon>Eukaryota</taxon>
        <taxon>Fungi</taxon>
        <taxon>Dikarya</taxon>
        <taxon>Basidiomycota</taxon>
        <taxon>Agaricomycotina</taxon>
        <taxon>Agaricomycetes</taxon>
        <taxon>Polyporales</taxon>
        <taxon>Phanerochaetaceae</taxon>
        <taxon>Phlebiopsis</taxon>
    </lineage>
</organism>
<dbReference type="STRING" id="745531.A0A0C3NWP7"/>
<dbReference type="AlphaFoldDB" id="A0A0C3NWP7"/>
<feature type="domain" description="Guanine nucleotide-binding protein-like 3 N-terminal" evidence="7">
    <location>
        <begin position="14"/>
        <end position="88"/>
    </location>
</feature>
<proteinExistence type="predicted"/>
<sequence>MPSIRKKTTRRGTTNQREKIKHKAAETRKKRKRDAKKNPQWKSKQKKDPGIPNNFPYKDQILAEVEEQRRQAEEEKQRRKEEKKALKAGQRTGADAATDDEGSEVAFDGIAAIPASRASTSGSKTKAPSEVEPREEAEAPVLLNHEFPTFKAIIDAADVVIEVLDARDPLAYHSEHAKELTKARDGHKFLLVLNKIAHLRTQYPTVLFRSASAFLPSAESSTGKGKGKERADDAMGASSVIAALERWAVEKTSGEPLLAAVVGFTNSGKSALINSLARKSTLPVYKLSNAQDGPTTTIYPQEVTLEVGGKTIRLVDTPGFAWLPPTEISTNEEAAKIRSRDILVRNKGRIDRLKDPEPVVHEIVARASREDLMLFYNLPAFAEKDTNAFLSALARANGLVKKGGVLDIVGASRILLRDWSTGKFPRFTLPPPGSSTLADTSLTDVYATDEKTLATLPTRKERRKADGVVKLSASPAETRTLALEVPWTAEEAKSDGEEEGEEDEGVEGSDQEDVDGDDKDEGEEEYSEGEEDDEEEAVPPPGKRKRSAKAAPPSRPAKKVAFASESKSSKQARSIAGARRSLTTPSVKNANPQPAKSQLKTRDAKTAPVKKVANAAPSKKSNPAEIPGDEAYDFKKFF</sequence>
<feature type="compositionally biased region" description="Polar residues" evidence="5">
    <location>
        <begin position="581"/>
        <end position="598"/>
    </location>
</feature>
<feature type="domain" description="G" evidence="6">
    <location>
        <begin position="260"/>
        <end position="335"/>
    </location>
</feature>
<evidence type="ECO:0000313" key="8">
    <source>
        <dbReference type="EMBL" id="KIP09819.1"/>
    </source>
</evidence>
<evidence type="ECO:0000256" key="5">
    <source>
        <dbReference type="SAM" id="MobiDB-lite"/>
    </source>
</evidence>
<dbReference type="Gene3D" id="1.10.1580.10">
    <property type="match status" value="1"/>
</dbReference>
<comment type="subcellular location">
    <subcellularLocation>
        <location evidence="1">Nucleus</location>
    </subcellularLocation>
</comment>
<evidence type="ECO:0000259" key="7">
    <source>
        <dbReference type="Pfam" id="PF08701"/>
    </source>
</evidence>
<feature type="compositionally biased region" description="Basic residues" evidence="5">
    <location>
        <begin position="1"/>
        <end position="10"/>
    </location>
</feature>